<evidence type="ECO:0000313" key="3">
    <source>
        <dbReference type="Proteomes" id="UP001642409"/>
    </source>
</evidence>
<evidence type="ECO:0000313" key="2">
    <source>
        <dbReference type="EMBL" id="CAL5981383.1"/>
    </source>
</evidence>
<comment type="caution">
    <text evidence="2">The sequence shown here is derived from an EMBL/GenBank/DDBJ whole genome shotgun (WGS) entry which is preliminary data.</text>
</comment>
<sequence length="378" mass="43607">MQQQQYQQSLDDRTIFQQLQAEIGQVAEKDLDVYYIAPNKRTYSEVYIQPVFEFLSQAQKQHDVLSDMITRMSDHLVIIDGCNQRNVEQQQMIDEIESRIEATEREATAAILDCTRFRTLQNSVFNKNYTAISPSFQALVFEINNRLLAEDFKCTSPGCVNIFCTKNGQTRLQKSFLIQNLQENVCSLSFDSVLCVQFTDLFGITIEIQLCAFLNDQFEQKLTESSLEEIKQKQKVILHLLESIDHELCQNLRDMSELALHSHEGLGIAPAADQKTKKKYAGILDTQFKEQDNFALIPETYIKNFYDHRQDLGIIQSKRSMIAKENADIIQQQQHINRERSAFAALYDVELQKLQVVNCQAEDIKANEAVEQRQQLGQ</sequence>
<evidence type="ECO:0000256" key="1">
    <source>
        <dbReference type="SAM" id="Coils"/>
    </source>
</evidence>
<dbReference type="Proteomes" id="UP001642409">
    <property type="component" value="Unassembled WGS sequence"/>
</dbReference>
<organism evidence="2 3">
    <name type="scientific">Hexamita inflata</name>
    <dbReference type="NCBI Taxonomy" id="28002"/>
    <lineage>
        <taxon>Eukaryota</taxon>
        <taxon>Metamonada</taxon>
        <taxon>Diplomonadida</taxon>
        <taxon>Hexamitidae</taxon>
        <taxon>Hexamitinae</taxon>
        <taxon>Hexamita</taxon>
    </lineage>
</organism>
<protein>
    <submittedName>
        <fullName evidence="2">Uncharacterized protein</fullName>
    </submittedName>
</protein>
<reference evidence="2 3" key="1">
    <citation type="submission" date="2024-07" db="EMBL/GenBank/DDBJ databases">
        <authorList>
            <person name="Akdeniz Z."/>
        </authorList>
    </citation>
    <scope>NUCLEOTIDE SEQUENCE [LARGE SCALE GENOMIC DNA]</scope>
</reference>
<proteinExistence type="predicted"/>
<gene>
    <name evidence="2" type="ORF">HINF_LOCUS6628</name>
</gene>
<name>A0ABP1GX94_9EUKA</name>
<keyword evidence="3" id="KW-1185">Reference proteome</keyword>
<keyword evidence="1" id="KW-0175">Coiled coil</keyword>
<feature type="coiled-coil region" evidence="1">
    <location>
        <begin position="79"/>
        <end position="113"/>
    </location>
</feature>
<dbReference type="EMBL" id="CAXDID020000013">
    <property type="protein sequence ID" value="CAL5981383.1"/>
    <property type="molecule type" value="Genomic_DNA"/>
</dbReference>
<accession>A0ABP1GX94</accession>